<gene>
    <name evidence="2" type="ORF">Ahu01nite_087030</name>
</gene>
<dbReference type="Proteomes" id="UP000603200">
    <property type="component" value="Unassembled WGS sequence"/>
</dbReference>
<keyword evidence="1" id="KW-0812">Transmembrane</keyword>
<accession>A0ABQ4A429</accession>
<sequence>MEELPSGTRKWIGGSSLFAVGVTIYLFQNPERGATIATILSLTLTIVTTALAIRAEQRSGQRATSSYRYSTMSPRAKFWTALVLSVALIVPASTWVWNRWFSDLDVSFPAVVEVSEEKPSTVTPDIASGWRGGELAFTPTLVSVSDLSDCVVSSVLSVEPKLDGRSGSVIAARHEVPVSVNIPEGTRRVELVLQLDAPGNQDCVVEVSFGRSELRR</sequence>
<evidence type="ECO:0000313" key="3">
    <source>
        <dbReference type="Proteomes" id="UP000603200"/>
    </source>
</evidence>
<protein>
    <submittedName>
        <fullName evidence="2">Uncharacterized protein</fullName>
    </submittedName>
</protein>
<dbReference type="RefSeq" id="WP_203842542.1">
    <property type="nucleotide sequence ID" value="NZ_BAAATV010000025.1"/>
</dbReference>
<evidence type="ECO:0000256" key="1">
    <source>
        <dbReference type="SAM" id="Phobius"/>
    </source>
</evidence>
<keyword evidence="1" id="KW-0472">Membrane</keyword>
<organism evidence="2 3">
    <name type="scientific">Winogradskya humida</name>
    <dbReference type="NCBI Taxonomy" id="113566"/>
    <lineage>
        <taxon>Bacteria</taxon>
        <taxon>Bacillati</taxon>
        <taxon>Actinomycetota</taxon>
        <taxon>Actinomycetes</taxon>
        <taxon>Micromonosporales</taxon>
        <taxon>Micromonosporaceae</taxon>
        <taxon>Winogradskya</taxon>
    </lineage>
</organism>
<keyword evidence="3" id="KW-1185">Reference proteome</keyword>
<reference evidence="2 3" key="1">
    <citation type="submission" date="2021-01" db="EMBL/GenBank/DDBJ databases">
        <title>Whole genome shotgun sequence of Actinoplanes humidus NBRC 14915.</title>
        <authorList>
            <person name="Komaki H."/>
            <person name="Tamura T."/>
        </authorList>
    </citation>
    <scope>NUCLEOTIDE SEQUENCE [LARGE SCALE GENOMIC DNA]</scope>
    <source>
        <strain evidence="2 3">NBRC 14915</strain>
    </source>
</reference>
<feature type="transmembrane region" description="Helical" evidence="1">
    <location>
        <begin position="34"/>
        <end position="55"/>
    </location>
</feature>
<name>A0ABQ4A429_9ACTN</name>
<dbReference type="EMBL" id="BOMN01000124">
    <property type="protein sequence ID" value="GIE25601.1"/>
    <property type="molecule type" value="Genomic_DNA"/>
</dbReference>
<comment type="caution">
    <text evidence="2">The sequence shown here is derived from an EMBL/GenBank/DDBJ whole genome shotgun (WGS) entry which is preliminary data.</text>
</comment>
<feature type="transmembrane region" description="Helical" evidence="1">
    <location>
        <begin position="76"/>
        <end position="97"/>
    </location>
</feature>
<keyword evidence="1" id="KW-1133">Transmembrane helix</keyword>
<feature type="transmembrane region" description="Helical" evidence="1">
    <location>
        <begin position="12"/>
        <end position="28"/>
    </location>
</feature>
<evidence type="ECO:0000313" key="2">
    <source>
        <dbReference type="EMBL" id="GIE25601.1"/>
    </source>
</evidence>
<proteinExistence type="predicted"/>